<comment type="caution">
    <text evidence="1">The sequence shown here is derived from an EMBL/GenBank/DDBJ whole genome shotgun (WGS) entry which is preliminary data.</text>
</comment>
<protein>
    <submittedName>
        <fullName evidence="1">14250_t:CDS:1</fullName>
    </submittedName>
</protein>
<gene>
    <name evidence="1" type="ORF">RPERSI_LOCUS33998</name>
</gene>
<organism evidence="1 2">
    <name type="scientific">Racocetra persica</name>
    <dbReference type="NCBI Taxonomy" id="160502"/>
    <lineage>
        <taxon>Eukaryota</taxon>
        <taxon>Fungi</taxon>
        <taxon>Fungi incertae sedis</taxon>
        <taxon>Mucoromycota</taxon>
        <taxon>Glomeromycotina</taxon>
        <taxon>Glomeromycetes</taxon>
        <taxon>Diversisporales</taxon>
        <taxon>Gigasporaceae</taxon>
        <taxon>Racocetra</taxon>
    </lineage>
</organism>
<dbReference type="Proteomes" id="UP000789920">
    <property type="component" value="Unassembled WGS sequence"/>
</dbReference>
<dbReference type="EMBL" id="CAJVQC010149911">
    <property type="protein sequence ID" value="CAG8846153.1"/>
    <property type="molecule type" value="Genomic_DNA"/>
</dbReference>
<keyword evidence="2" id="KW-1185">Reference proteome</keyword>
<accession>A0ACA9SRX7</accession>
<feature type="non-terminal residue" evidence="1">
    <location>
        <position position="1"/>
    </location>
</feature>
<sequence length="44" mass="5109">DIDEVDRPILNYRVEVKDAGKINSEIISHYIGKINFTDISLKLY</sequence>
<evidence type="ECO:0000313" key="1">
    <source>
        <dbReference type="EMBL" id="CAG8846153.1"/>
    </source>
</evidence>
<reference evidence="1" key="1">
    <citation type="submission" date="2021-06" db="EMBL/GenBank/DDBJ databases">
        <authorList>
            <person name="Kallberg Y."/>
            <person name="Tangrot J."/>
            <person name="Rosling A."/>
        </authorList>
    </citation>
    <scope>NUCLEOTIDE SEQUENCE</scope>
    <source>
        <strain evidence="1">MA461A</strain>
    </source>
</reference>
<name>A0ACA9SRX7_9GLOM</name>
<proteinExistence type="predicted"/>
<evidence type="ECO:0000313" key="2">
    <source>
        <dbReference type="Proteomes" id="UP000789920"/>
    </source>
</evidence>